<evidence type="ECO:0000313" key="1">
    <source>
        <dbReference type="EMBL" id="CAJ1065391.1"/>
    </source>
</evidence>
<sequence>MASSRKALSIWRNLKADADAFTAEAVTFRATALTVCWADHIQIHRGAVREPTENTGAAFKSKRQRLSRHSLYCDIKYLLHLHTAQLEARSAEIEERD</sequence>
<organism evidence="1 2">
    <name type="scientific">Xyrichtys novacula</name>
    <name type="common">Pearly razorfish</name>
    <name type="synonym">Hemipteronotus novacula</name>
    <dbReference type="NCBI Taxonomy" id="13765"/>
    <lineage>
        <taxon>Eukaryota</taxon>
        <taxon>Metazoa</taxon>
        <taxon>Chordata</taxon>
        <taxon>Craniata</taxon>
        <taxon>Vertebrata</taxon>
        <taxon>Euteleostomi</taxon>
        <taxon>Actinopterygii</taxon>
        <taxon>Neopterygii</taxon>
        <taxon>Teleostei</taxon>
        <taxon>Neoteleostei</taxon>
        <taxon>Acanthomorphata</taxon>
        <taxon>Eupercaria</taxon>
        <taxon>Labriformes</taxon>
        <taxon>Labridae</taxon>
        <taxon>Xyrichtys</taxon>
    </lineage>
</organism>
<gene>
    <name evidence="1" type="ORF">XNOV1_A026065</name>
</gene>
<proteinExistence type="predicted"/>
<dbReference type="EMBL" id="OY660873">
    <property type="protein sequence ID" value="CAJ1065391.1"/>
    <property type="molecule type" value="Genomic_DNA"/>
</dbReference>
<dbReference type="AlphaFoldDB" id="A0AAV1FUZ8"/>
<dbReference type="Proteomes" id="UP001178508">
    <property type="component" value="Chromosome 10"/>
</dbReference>
<keyword evidence="2" id="KW-1185">Reference proteome</keyword>
<name>A0AAV1FUZ8_XYRNO</name>
<protein>
    <submittedName>
        <fullName evidence="1">Uncharacterized protein</fullName>
    </submittedName>
</protein>
<accession>A0AAV1FUZ8</accession>
<reference evidence="1" key="1">
    <citation type="submission" date="2023-08" db="EMBL/GenBank/DDBJ databases">
        <authorList>
            <person name="Alioto T."/>
            <person name="Alioto T."/>
            <person name="Gomez Garrido J."/>
        </authorList>
    </citation>
    <scope>NUCLEOTIDE SEQUENCE</scope>
</reference>
<evidence type="ECO:0000313" key="2">
    <source>
        <dbReference type="Proteomes" id="UP001178508"/>
    </source>
</evidence>